<keyword evidence="1" id="KW-1133">Transmembrane helix</keyword>
<dbReference type="GO" id="GO:0016020">
    <property type="term" value="C:membrane"/>
    <property type="evidence" value="ECO:0007669"/>
    <property type="project" value="InterPro"/>
</dbReference>
<dbReference type="AlphaFoldDB" id="A0A927BBD6"/>
<dbReference type="SUPFAM" id="SSF55874">
    <property type="entry name" value="ATPase domain of HSP90 chaperone/DNA topoisomerase II/histidine kinase"/>
    <property type="match status" value="1"/>
</dbReference>
<dbReference type="InterPro" id="IPR010559">
    <property type="entry name" value="Sig_transdc_His_kin_internal"/>
</dbReference>
<dbReference type="PANTHER" id="PTHR34220:SF7">
    <property type="entry name" value="SENSOR HISTIDINE KINASE YPDA"/>
    <property type="match status" value="1"/>
</dbReference>
<organism evidence="3 4">
    <name type="scientific">Hymenobacter montanus</name>
    <dbReference type="NCBI Taxonomy" id="2771359"/>
    <lineage>
        <taxon>Bacteria</taxon>
        <taxon>Pseudomonadati</taxon>
        <taxon>Bacteroidota</taxon>
        <taxon>Cytophagia</taxon>
        <taxon>Cytophagales</taxon>
        <taxon>Hymenobacteraceae</taxon>
        <taxon>Hymenobacter</taxon>
    </lineage>
</organism>
<dbReference type="InterPro" id="IPR036890">
    <property type="entry name" value="HATPase_C_sf"/>
</dbReference>
<dbReference type="GO" id="GO:0000155">
    <property type="term" value="F:phosphorelay sensor kinase activity"/>
    <property type="evidence" value="ECO:0007669"/>
    <property type="project" value="InterPro"/>
</dbReference>
<evidence type="ECO:0000256" key="1">
    <source>
        <dbReference type="SAM" id="Phobius"/>
    </source>
</evidence>
<keyword evidence="3" id="KW-0808">Transferase</keyword>
<comment type="caution">
    <text evidence="3">The sequence shown here is derived from an EMBL/GenBank/DDBJ whole genome shotgun (WGS) entry which is preliminary data.</text>
</comment>
<keyword evidence="1" id="KW-0472">Membrane</keyword>
<dbReference type="Proteomes" id="UP000612233">
    <property type="component" value="Unassembled WGS sequence"/>
</dbReference>
<dbReference type="PANTHER" id="PTHR34220">
    <property type="entry name" value="SENSOR HISTIDINE KINASE YPDA"/>
    <property type="match status" value="1"/>
</dbReference>
<dbReference type="Pfam" id="PF06580">
    <property type="entry name" value="His_kinase"/>
    <property type="match status" value="1"/>
</dbReference>
<gene>
    <name evidence="3" type="ORF">IC235_03785</name>
</gene>
<dbReference type="EMBL" id="JACXAD010000003">
    <property type="protein sequence ID" value="MBD2767013.1"/>
    <property type="molecule type" value="Genomic_DNA"/>
</dbReference>
<evidence type="ECO:0000313" key="4">
    <source>
        <dbReference type="Proteomes" id="UP000612233"/>
    </source>
</evidence>
<keyword evidence="4" id="KW-1185">Reference proteome</keyword>
<evidence type="ECO:0000259" key="2">
    <source>
        <dbReference type="Pfam" id="PF06580"/>
    </source>
</evidence>
<dbReference type="InterPro" id="IPR050640">
    <property type="entry name" value="Bact_2-comp_sensor_kinase"/>
</dbReference>
<accession>A0A927BBD6</accession>
<dbReference type="Gene3D" id="3.30.565.10">
    <property type="entry name" value="Histidine kinase-like ATPase, C-terminal domain"/>
    <property type="match status" value="1"/>
</dbReference>
<sequence length="278" mass="31402">MLSRRKYGRYLLALLLTLLAYAPVAKVLAVILASRAHGMIVLSSSSYVANVGGLAFVILISTIIKLSTGWFLQQRKIEQLESQQLRSELTALRNQLNPHFLFNTLNTLYALTLTHSQTAPEVILKLSHIMRYVVYECEREWVPLSKEIKYIEDFVDLQKLRCGNRAHIELSVEGSPHHLQIAPLILITFVENAFKHGVKNEYKRTFVTIHLSVQDQTLAFCIRNSLPPSDPTHQPGIGLRNVRQRLNLLYGAGHSLAITTPASVYQVQLTLQLASHEN</sequence>
<keyword evidence="3" id="KW-0418">Kinase</keyword>
<feature type="transmembrane region" description="Helical" evidence="1">
    <location>
        <begin position="53"/>
        <end position="72"/>
    </location>
</feature>
<protein>
    <submittedName>
        <fullName evidence="3">Histidine kinase</fullName>
    </submittedName>
</protein>
<name>A0A927BBD6_9BACT</name>
<dbReference type="RefSeq" id="WP_191003840.1">
    <property type="nucleotide sequence ID" value="NZ_JACXAD010000003.1"/>
</dbReference>
<feature type="domain" description="Signal transduction histidine kinase internal region" evidence="2">
    <location>
        <begin position="88"/>
        <end position="165"/>
    </location>
</feature>
<proteinExistence type="predicted"/>
<keyword evidence="1" id="KW-0812">Transmembrane</keyword>
<reference evidence="3" key="1">
    <citation type="submission" date="2020-09" db="EMBL/GenBank/DDBJ databases">
        <authorList>
            <person name="Kim M.K."/>
        </authorList>
    </citation>
    <scope>NUCLEOTIDE SEQUENCE</scope>
    <source>
        <strain evidence="3">BT664</strain>
    </source>
</reference>
<evidence type="ECO:0000313" key="3">
    <source>
        <dbReference type="EMBL" id="MBD2767013.1"/>
    </source>
</evidence>